<evidence type="ECO:0000313" key="2">
    <source>
        <dbReference type="EMBL" id="KAE8946626.1"/>
    </source>
</evidence>
<evidence type="ECO:0000313" key="8">
    <source>
        <dbReference type="EMBL" id="KAE9255409.1"/>
    </source>
</evidence>
<dbReference type="EMBL" id="QXGA01000190">
    <property type="protein sequence ID" value="KAE9150430.1"/>
    <property type="molecule type" value="Genomic_DNA"/>
</dbReference>
<dbReference type="AlphaFoldDB" id="A0A6A3UIE2"/>
<evidence type="ECO:0000313" key="14">
    <source>
        <dbReference type="Proteomes" id="UP000440367"/>
    </source>
</evidence>
<evidence type="ECO:0000313" key="17">
    <source>
        <dbReference type="Proteomes" id="UP000460718"/>
    </source>
</evidence>
<evidence type="ECO:0000313" key="11">
    <source>
        <dbReference type="Proteomes" id="UP000429523"/>
    </source>
</evidence>
<dbReference type="EMBL" id="QXGF01000109">
    <property type="protein sequence ID" value="KAE8946626.1"/>
    <property type="molecule type" value="Genomic_DNA"/>
</dbReference>
<dbReference type="Proteomes" id="UP000460718">
    <property type="component" value="Unassembled WGS sequence"/>
</dbReference>
<gene>
    <name evidence="9" type="ORF">PF001_g5128</name>
    <name evidence="8" type="ORF">PF002_g2362</name>
    <name evidence="7" type="ORF">PF004_g5131</name>
    <name evidence="6" type="ORF">PF005_g5855</name>
    <name evidence="5" type="ORF">PF006_g5193</name>
    <name evidence="4" type="ORF">PF007_g6261</name>
    <name evidence="10" type="ORF">PF008_g4430</name>
    <name evidence="2" type="ORF">PF009_g3747</name>
    <name evidence="3" type="ORF">PF011_g4835</name>
</gene>
<dbReference type="Proteomes" id="UP000476176">
    <property type="component" value="Unassembled WGS sequence"/>
</dbReference>
<dbReference type="Proteomes" id="UP000486351">
    <property type="component" value="Unassembled WGS sequence"/>
</dbReference>
<dbReference type="Proteomes" id="UP000429523">
    <property type="component" value="Unassembled WGS sequence"/>
</dbReference>
<evidence type="ECO:0000313" key="7">
    <source>
        <dbReference type="EMBL" id="KAE9245682.1"/>
    </source>
</evidence>
<evidence type="ECO:0000313" key="3">
    <source>
        <dbReference type="EMBL" id="KAE9021677.1"/>
    </source>
</evidence>
<evidence type="ECO:0000313" key="18">
    <source>
        <dbReference type="Proteomes" id="UP000476176"/>
    </source>
</evidence>
<dbReference type="EMBL" id="QXFZ01000230">
    <property type="protein sequence ID" value="KAE9125684.1"/>
    <property type="molecule type" value="Genomic_DNA"/>
</dbReference>
<dbReference type="Proteomes" id="UP000441208">
    <property type="component" value="Unassembled WGS sequence"/>
</dbReference>
<reference evidence="11 12" key="1">
    <citation type="submission" date="2018-08" db="EMBL/GenBank/DDBJ databases">
        <title>Genomic investigation of the strawberry pathogen Phytophthora fragariae indicates pathogenicity is determined by transcriptional variation in three key races.</title>
        <authorList>
            <person name="Adams T.M."/>
            <person name="Armitage A.D."/>
            <person name="Sobczyk M.K."/>
            <person name="Bates H.J."/>
            <person name="Dunwell J.M."/>
            <person name="Nellist C.F."/>
            <person name="Harrison R.J."/>
        </authorList>
    </citation>
    <scope>NUCLEOTIDE SEQUENCE [LARGE SCALE GENOMIC DNA]</scope>
    <source>
        <strain evidence="9 13">A4</strain>
        <strain evidence="8 14">BC-1</strain>
        <strain evidence="7 18">BC-23</strain>
        <strain evidence="6 12">NOV-27</strain>
        <strain evidence="5 15">NOV-5</strain>
        <strain evidence="4 16">NOV-71</strain>
        <strain evidence="10 19">NOV-77</strain>
        <strain evidence="2 11">NOV-9</strain>
        <strain evidence="3 17">SCRP245</strain>
    </source>
</reference>
<feature type="region of interest" description="Disordered" evidence="1">
    <location>
        <begin position="1"/>
        <end position="22"/>
    </location>
</feature>
<dbReference type="EMBL" id="QXGD01000061">
    <property type="protein sequence ID" value="KAE9255409.1"/>
    <property type="molecule type" value="Genomic_DNA"/>
</dbReference>
<evidence type="ECO:0000313" key="9">
    <source>
        <dbReference type="EMBL" id="KAE9320993.1"/>
    </source>
</evidence>
<dbReference type="Proteomes" id="UP000440732">
    <property type="component" value="Unassembled WGS sequence"/>
</dbReference>
<evidence type="ECO:0000313" key="15">
    <source>
        <dbReference type="Proteomes" id="UP000440732"/>
    </source>
</evidence>
<dbReference type="EMBL" id="QXGB01000208">
    <property type="protein sequence ID" value="KAE9224606.1"/>
    <property type="molecule type" value="Genomic_DNA"/>
</dbReference>
<name>A0A6A3UIE2_9STRA</name>
<keyword evidence="12" id="KW-1185">Reference proteome</keyword>
<comment type="caution">
    <text evidence="5">The sequence shown here is derived from an EMBL/GenBank/DDBJ whole genome shotgun (WGS) entry which is preliminary data.</text>
</comment>
<dbReference type="EMBL" id="QXFW01000180">
    <property type="protein sequence ID" value="KAE9021677.1"/>
    <property type="molecule type" value="Genomic_DNA"/>
</dbReference>
<evidence type="ECO:0000313" key="5">
    <source>
        <dbReference type="EMBL" id="KAE9150430.1"/>
    </source>
</evidence>
<proteinExistence type="predicted"/>
<dbReference type="EMBL" id="QXFY01000151">
    <property type="protein sequence ID" value="KAE9354656.1"/>
    <property type="molecule type" value="Genomic_DNA"/>
</dbReference>
<evidence type="ECO:0000313" key="4">
    <source>
        <dbReference type="EMBL" id="KAE9125684.1"/>
    </source>
</evidence>
<evidence type="ECO:0000313" key="6">
    <source>
        <dbReference type="EMBL" id="KAE9224606.1"/>
    </source>
</evidence>
<dbReference type="EMBL" id="QXGE01000186">
    <property type="protein sequence ID" value="KAE9320993.1"/>
    <property type="molecule type" value="Genomic_DNA"/>
</dbReference>
<dbReference type="Proteomes" id="UP000440367">
    <property type="component" value="Unassembled WGS sequence"/>
</dbReference>
<evidence type="ECO:0000313" key="12">
    <source>
        <dbReference type="Proteomes" id="UP000433483"/>
    </source>
</evidence>
<evidence type="ECO:0000313" key="10">
    <source>
        <dbReference type="EMBL" id="KAE9354656.1"/>
    </source>
</evidence>
<evidence type="ECO:0000313" key="13">
    <source>
        <dbReference type="Proteomes" id="UP000437068"/>
    </source>
</evidence>
<evidence type="ECO:0000313" key="19">
    <source>
        <dbReference type="Proteomes" id="UP000486351"/>
    </source>
</evidence>
<evidence type="ECO:0000313" key="16">
    <source>
        <dbReference type="Proteomes" id="UP000441208"/>
    </source>
</evidence>
<sequence length="55" mass="5751">MRLAMSPSASLWSAPSPSLVSSSLSSSLFARRGTARPVLCRQCATVLASVEDHSS</sequence>
<protein>
    <submittedName>
        <fullName evidence="5">Uncharacterized protein</fullName>
    </submittedName>
</protein>
<dbReference type="Proteomes" id="UP000433483">
    <property type="component" value="Unassembled WGS sequence"/>
</dbReference>
<dbReference type="Proteomes" id="UP000437068">
    <property type="component" value="Unassembled WGS sequence"/>
</dbReference>
<organism evidence="5 15">
    <name type="scientific">Phytophthora fragariae</name>
    <dbReference type="NCBI Taxonomy" id="53985"/>
    <lineage>
        <taxon>Eukaryota</taxon>
        <taxon>Sar</taxon>
        <taxon>Stramenopiles</taxon>
        <taxon>Oomycota</taxon>
        <taxon>Peronosporomycetes</taxon>
        <taxon>Peronosporales</taxon>
        <taxon>Peronosporaceae</taxon>
        <taxon>Phytophthora</taxon>
    </lineage>
</organism>
<accession>A0A6A3UIE2</accession>
<dbReference type="EMBL" id="QXGC01000187">
    <property type="protein sequence ID" value="KAE9245682.1"/>
    <property type="molecule type" value="Genomic_DNA"/>
</dbReference>
<evidence type="ECO:0000256" key="1">
    <source>
        <dbReference type="SAM" id="MobiDB-lite"/>
    </source>
</evidence>